<keyword evidence="1" id="KW-0732">Signal</keyword>
<accession>A0A2U8DPP4</accession>
<dbReference type="EMBL" id="CP020953">
    <property type="protein sequence ID" value="AWI04072.1"/>
    <property type="molecule type" value="Genomic_DNA"/>
</dbReference>
<keyword evidence="3" id="KW-1185">Reference proteome</keyword>
<proteinExistence type="predicted"/>
<reference evidence="3" key="1">
    <citation type="submission" date="2017-04" db="EMBL/GenBank/DDBJ databases">
        <authorList>
            <person name="Song Y."/>
            <person name="Cho B.-K."/>
        </authorList>
    </citation>
    <scope>NUCLEOTIDE SEQUENCE [LARGE SCALE GENOMIC DNA]</scope>
    <source>
        <strain evidence="3">SL1</strain>
    </source>
</reference>
<name>A0A2U8DPP4_9CLOT</name>
<feature type="signal peptide" evidence="1">
    <location>
        <begin position="1"/>
        <end position="22"/>
    </location>
</feature>
<dbReference type="RefSeq" id="WP_032077584.1">
    <property type="nucleotide sequence ID" value="NZ_CP020953.1"/>
</dbReference>
<feature type="chain" id="PRO_5038655084" evidence="1">
    <location>
        <begin position="23"/>
        <end position="238"/>
    </location>
</feature>
<gene>
    <name evidence="2" type="ORF">B9W14_06040</name>
</gene>
<organism evidence="2 3">
    <name type="scientific">Clostridium drakei</name>
    <dbReference type="NCBI Taxonomy" id="332101"/>
    <lineage>
        <taxon>Bacteria</taxon>
        <taxon>Bacillati</taxon>
        <taxon>Bacillota</taxon>
        <taxon>Clostridia</taxon>
        <taxon>Eubacteriales</taxon>
        <taxon>Clostridiaceae</taxon>
        <taxon>Clostridium</taxon>
    </lineage>
</organism>
<evidence type="ECO:0000313" key="3">
    <source>
        <dbReference type="Proteomes" id="UP000244910"/>
    </source>
</evidence>
<dbReference type="KEGG" id="cdrk:B9W14_06040"/>
<evidence type="ECO:0000313" key="2">
    <source>
        <dbReference type="EMBL" id="AWI04072.1"/>
    </source>
</evidence>
<dbReference type="Proteomes" id="UP000244910">
    <property type="component" value="Chromosome"/>
</dbReference>
<sequence>MNKKIKLLTPVLCGAILSSSLALTSVQAKVVKNNSNSNISVNSIITNQKYTYCGKISYDAIEDLEDYFQSNPSNPSIMDIRNILIQNGINRSLANNISYSIYDLQMETKKTGGFTIALGIIQYGAEILQAQDGTYTLMTIDGENEPIENYSFYGILEPKDIALVRDFVKSGNCTSVQILAKYMIEKNIVSDPTVADKFSWNLFNFTPFALDDLVNLNQNLLVLKSDDNNYYRIALQSK</sequence>
<dbReference type="OrthoDB" id="1942201at2"/>
<evidence type="ECO:0000256" key="1">
    <source>
        <dbReference type="SAM" id="SignalP"/>
    </source>
</evidence>
<dbReference type="AlphaFoldDB" id="A0A2U8DPP4"/>
<protein>
    <submittedName>
        <fullName evidence="2">Uncharacterized protein</fullName>
    </submittedName>
</protein>